<protein>
    <submittedName>
        <fullName evidence="1">Putative chromosome partition protein</fullName>
    </submittedName>
</protein>
<gene>
    <name evidence="1" type="ORF">H480_00445</name>
</gene>
<sequence length="140" mass="14977">MEVVVGFLVTRIIRESRPGFGGSAAESDGAVDAALQQLSDLVGSRIGRESALVRMRDEVAETMELRPRTKARVTLAIGEAVESEPAFGAELAQILKRLQEMAIGRPSAMDAQPGTVSNTITGNVSGRVIQMRDVHGNINF</sequence>
<dbReference type="RefSeq" id="WP_003054410.1">
    <property type="nucleotide sequence ID" value="NZ_AOUO01000006.1"/>
</dbReference>
<evidence type="ECO:0000313" key="2">
    <source>
        <dbReference type="Proteomes" id="UP000014139"/>
    </source>
</evidence>
<accession>R1I442</accession>
<dbReference type="Proteomes" id="UP000014139">
    <property type="component" value="Unassembled WGS sequence"/>
</dbReference>
<reference evidence="1 2" key="1">
    <citation type="submission" date="2013-02" db="EMBL/GenBank/DDBJ databases">
        <title>Draft genome sequence of Amycolatopsis vancoresmycina strain DSM 44592T.</title>
        <authorList>
            <person name="Kumar S."/>
            <person name="Kaur N."/>
            <person name="Kaur C."/>
            <person name="Raghava G.P.S."/>
            <person name="Mayilraj S."/>
        </authorList>
    </citation>
    <scope>NUCLEOTIDE SEQUENCE [LARGE SCALE GENOMIC DNA]</scope>
    <source>
        <strain evidence="1 2">DSM 44592</strain>
    </source>
</reference>
<dbReference type="PATRIC" id="fig|1292037.4.peg.85"/>
<dbReference type="EMBL" id="AOUO01000006">
    <property type="protein sequence ID" value="EOD70520.1"/>
    <property type="molecule type" value="Genomic_DNA"/>
</dbReference>
<organism evidence="1 2">
    <name type="scientific">Amycolatopsis vancoresmycina DSM 44592</name>
    <dbReference type="NCBI Taxonomy" id="1292037"/>
    <lineage>
        <taxon>Bacteria</taxon>
        <taxon>Bacillati</taxon>
        <taxon>Actinomycetota</taxon>
        <taxon>Actinomycetes</taxon>
        <taxon>Pseudonocardiales</taxon>
        <taxon>Pseudonocardiaceae</taxon>
        <taxon>Amycolatopsis</taxon>
    </lineage>
</organism>
<comment type="caution">
    <text evidence="1">The sequence shown here is derived from an EMBL/GenBank/DDBJ whole genome shotgun (WGS) entry which is preliminary data.</text>
</comment>
<keyword evidence="2" id="KW-1185">Reference proteome</keyword>
<name>R1I442_9PSEU</name>
<proteinExistence type="predicted"/>
<dbReference type="AlphaFoldDB" id="R1I442"/>
<evidence type="ECO:0000313" key="1">
    <source>
        <dbReference type="EMBL" id="EOD70520.1"/>
    </source>
</evidence>
<dbReference type="OrthoDB" id="4555377at2"/>